<evidence type="ECO:0000256" key="1">
    <source>
        <dbReference type="ARBA" id="ARBA00022512"/>
    </source>
</evidence>
<protein>
    <submittedName>
        <fullName evidence="8">LPXTG cell wall anchor domain-containing protein</fullName>
    </submittedName>
</protein>
<keyword evidence="3 6" id="KW-0732">Signal</keyword>
<keyword evidence="5" id="KW-1133">Transmembrane helix</keyword>
<evidence type="ECO:0000256" key="4">
    <source>
        <dbReference type="ARBA" id="ARBA00023088"/>
    </source>
</evidence>
<feature type="domain" description="Gram-positive cocci surface proteins LPxTG" evidence="7">
    <location>
        <begin position="133"/>
        <end position="168"/>
    </location>
</feature>
<dbReference type="EMBL" id="CP040899">
    <property type="protein sequence ID" value="QDB79933.1"/>
    <property type="molecule type" value="Genomic_DNA"/>
</dbReference>
<evidence type="ECO:0000259" key="7">
    <source>
        <dbReference type="Pfam" id="PF00746"/>
    </source>
</evidence>
<feature type="signal peptide" evidence="6">
    <location>
        <begin position="1"/>
        <end position="24"/>
    </location>
</feature>
<name>A0ABX5VPH5_9MICO</name>
<dbReference type="Proteomes" id="UP000313948">
    <property type="component" value="Chromosome"/>
</dbReference>
<evidence type="ECO:0000256" key="2">
    <source>
        <dbReference type="ARBA" id="ARBA00022525"/>
    </source>
</evidence>
<evidence type="ECO:0000256" key="6">
    <source>
        <dbReference type="SAM" id="SignalP"/>
    </source>
</evidence>
<organism evidence="8 9">
    <name type="scientific">Georgenia wutianyii</name>
    <dbReference type="NCBI Taxonomy" id="2585135"/>
    <lineage>
        <taxon>Bacteria</taxon>
        <taxon>Bacillati</taxon>
        <taxon>Actinomycetota</taxon>
        <taxon>Actinomycetes</taxon>
        <taxon>Micrococcales</taxon>
        <taxon>Bogoriellaceae</taxon>
        <taxon>Georgenia</taxon>
    </lineage>
</organism>
<keyword evidence="1" id="KW-0134">Cell wall</keyword>
<dbReference type="RefSeq" id="WP_139948847.1">
    <property type="nucleotide sequence ID" value="NZ_CP040899.1"/>
</dbReference>
<feature type="chain" id="PRO_5046444243" evidence="6">
    <location>
        <begin position="25"/>
        <end position="173"/>
    </location>
</feature>
<keyword evidence="5" id="KW-0812">Transmembrane</keyword>
<proteinExistence type="predicted"/>
<keyword evidence="4" id="KW-0572">Peptidoglycan-anchor</keyword>
<evidence type="ECO:0000256" key="3">
    <source>
        <dbReference type="ARBA" id="ARBA00022729"/>
    </source>
</evidence>
<dbReference type="InterPro" id="IPR019931">
    <property type="entry name" value="LPXTG_anchor"/>
</dbReference>
<feature type="transmembrane region" description="Helical" evidence="5">
    <location>
        <begin position="148"/>
        <end position="166"/>
    </location>
</feature>
<keyword evidence="9" id="KW-1185">Reference proteome</keyword>
<sequence>MIRRAIVAVFAAALLVLAPSAALGYSEDDFDVTVSTTNPAPGEAFTVTVTAPSGTDVTLTVTSDDANVGDDDILIAGTKALTKTAVDGQAVFSVTLLEEGAYDLVATDAEGNVLDTITVVVGDGSGAPVTTDGGAAGLPETGATATPLIIGGALLLLVGAAAIYFTRRMKVSA</sequence>
<reference evidence="8 9" key="1">
    <citation type="submission" date="2019-05" db="EMBL/GenBank/DDBJ databases">
        <title>Georgenia *** sp. nov., and Georgenia *** sp. nov., isolated from the intestinal contents of plateau pika (Ochotona curzoniae) in the Qinghai-Tibet plateau of China.</title>
        <authorList>
            <person name="Tian Z."/>
        </authorList>
    </citation>
    <scope>NUCLEOTIDE SEQUENCE [LARGE SCALE GENOMIC DNA]</scope>
    <source>
        <strain evidence="8 9">Z294</strain>
    </source>
</reference>
<gene>
    <name evidence="8" type="ORF">FE251_11525</name>
</gene>
<keyword evidence="5" id="KW-0472">Membrane</keyword>
<evidence type="ECO:0000313" key="9">
    <source>
        <dbReference type="Proteomes" id="UP000313948"/>
    </source>
</evidence>
<dbReference type="Pfam" id="PF00746">
    <property type="entry name" value="Gram_pos_anchor"/>
    <property type="match status" value="1"/>
</dbReference>
<evidence type="ECO:0000313" key="8">
    <source>
        <dbReference type="EMBL" id="QDB79933.1"/>
    </source>
</evidence>
<dbReference type="NCBIfam" id="TIGR01167">
    <property type="entry name" value="LPXTG_anchor"/>
    <property type="match status" value="1"/>
</dbReference>
<accession>A0ABX5VPH5</accession>
<evidence type="ECO:0000256" key="5">
    <source>
        <dbReference type="SAM" id="Phobius"/>
    </source>
</evidence>
<keyword evidence="2" id="KW-0964">Secreted</keyword>